<feature type="compositionally biased region" description="Basic residues" evidence="1">
    <location>
        <begin position="31"/>
        <end position="41"/>
    </location>
</feature>
<proteinExistence type="predicted"/>
<dbReference type="AlphaFoldDB" id="A0AAV7RTG3"/>
<dbReference type="Proteomes" id="UP001066276">
    <property type="component" value="Chromosome 5"/>
</dbReference>
<protein>
    <submittedName>
        <fullName evidence="2">Uncharacterized protein</fullName>
    </submittedName>
</protein>
<dbReference type="EMBL" id="JANPWB010000009">
    <property type="protein sequence ID" value="KAJ1154901.1"/>
    <property type="molecule type" value="Genomic_DNA"/>
</dbReference>
<sequence length="141" mass="15516">MPPKAVKPVLMKTDAWLPAGVVRVTGDRGSLRARKPKAKHQKKEDAASVAGQRMDVKERKLLPNQTPQQHTIADFFSASAKRLQKKEKQRQTELYKALANAEAQLLAASAVGDDVEDALRQVQVAKAAILDIFSNLAEFTN</sequence>
<name>A0AAV7RTG3_PLEWA</name>
<gene>
    <name evidence="2" type="ORF">NDU88_007644</name>
</gene>
<feature type="region of interest" description="Disordered" evidence="1">
    <location>
        <begin position="27"/>
        <end position="51"/>
    </location>
</feature>
<evidence type="ECO:0000313" key="3">
    <source>
        <dbReference type="Proteomes" id="UP001066276"/>
    </source>
</evidence>
<keyword evidence="3" id="KW-1185">Reference proteome</keyword>
<accession>A0AAV7RTG3</accession>
<evidence type="ECO:0000313" key="2">
    <source>
        <dbReference type="EMBL" id="KAJ1154901.1"/>
    </source>
</evidence>
<comment type="caution">
    <text evidence="2">The sequence shown here is derived from an EMBL/GenBank/DDBJ whole genome shotgun (WGS) entry which is preliminary data.</text>
</comment>
<organism evidence="2 3">
    <name type="scientific">Pleurodeles waltl</name>
    <name type="common">Iberian ribbed newt</name>
    <dbReference type="NCBI Taxonomy" id="8319"/>
    <lineage>
        <taxon>Eukaryota</taxon>
        <taxon>Metazoa</taxon>
        <taxon>Chordata</taxon>
        <taxon>Craniata</taxon>
        <taxon>Vertebrata</taxon>
        <taxon>Euteleostomi</taxon>
        <taxon>Amphibia</taxon>
        <taxon>Batrachia</taxon>
        <taxon>Caudata</taxon>
        <taxon>Salamandroidea</taxon>
        <taxon>Salamandridae</taxon>
        <taxon>Pleurodelinae</taxon>
        <taxon>Pleurodeles</taxon>
    </lineage>
</organism>
<evidence type="ECO:0000256" key="1">
    <source>
        <dbReference type="SAM" id="MobiDB-lite"/>
    </source>
</evidence>
<reference evidence="2" key="1">
    <citation type="journal article" date="2022" name="bioRxiv">
        <title>Sequencing and chromosome-scale assembly of the giantPleurodeles waltlgenome.</title>
        <authorList>
            <person name="Brown T."/>
            <person name="Elewa A."/>
            <person name="Iarovenko S."/>
            <person name="Subramanian E."/>
            <person name="Araus A.J."/>
            <person name="Petzold A."/>
            <person name="Susuki M."/>
            <person name="Suzuki K.-i.T."/>
            <person name="Hayashi T."/>
            <person name="Toyoda A."/>
            <person name="Oliveira C."/>
            <person name="Osipova E."/>
            <person name="Leigh N.D."/>
            <person name="Simon A."/>
            <person name="Yun M.H."/>
        </authorList>
    </citation>
    <scope>NUCLEOTIDE SEQUENCE</scope>
    <source>
        <strain evidence="2">20211129_DDA</strain>
        <tissue evidence="2">Liver</tissue>
    </source>
</reference>